<dbReference type="SUPFAM" id="SSF52540">
    <property type="entry name" value="P-loop containing nucleoside triphosphate hydrolases"/>
    <property type="match status" value="1"/>
</dbReference>
<comment type="caution">
    <text evidence="2">The sequence shown here is derived from an EMBL/GenBank/DDBJ whole genome shotgun (WGS) entry which is preliminary data.</text>
</comment>
<dbReference type="InterPro" id="IPR045086">
    <property type="entry name" value="OBG_GTPase"/>
</dbReference>
<dbReference type="GO" id="GO:0003924">
    <property type="term" value="F:GTPase activity"/>
    <property type="evidence" value="ECO:0007669"/>
    <property type="project" value="InterPro"/>
</dbReference>
<dbReference type="AlphaFoldDB" id="A0A1D3CUK1"/>
<reference evidence="2 3" key="1">
    <citation type="journal article" date="2016" name="BMC Genomics">
        <title>Comparative genomics reveals Cyclospora cayetanensis possesses coccidia-like metabolism and invasion components but unique surface antigens.</title>
        <authorList>
            <person name="Liu S."/>
            <person name="Wang L."/>
            <person name="Zheng H."/>
            <person name="Xu Z."/>
            <person name="Roellig D.M."/>
            <person name="Li N."/>
            <person name="Frace M.A."/>
            <person name="Tang K."/>
            <person name="Arrowood M.J."/>
            <person name="Moss D.M."/>
            <person name="Zhang L."/>
            <person name="Feng Y."/>
            <person name="Xiao L."/>
        </authorList>
    </citation>
    <scope>NUCLEOTIDE SEQUENCE [LARGE SCALE GENOMIC DNA]</scope>
    <source>
        <strain evidence="2 3">CHN_HEN01</strain>
    </source>
</reference>
<dbReference type="GO" id="GO:0005739">
    <property type="term" value="C:mitochondrion"/>
    <property type="evidence" value="ECO:0007669"/>
    <property type="project" value="TreeGrafter"/>
</dbReference>
<proteinExistence type="predicted"/>
<accession>A0A1D3CUK1</accession>
<gene>
    <name evidence="2" type="ORF">cyc_08261</name>
</gene>
<dbReference type="Pfam" id="PF01926">
    <property type="entry name" value="MMR_HSR1"/>
    <property type="match status" value="1"/>
</dbReference>
<keyword evidence="3" id="KW-1185">Reference proteome</keyword>
<dbReference type="InterPro" id="IPR027417">
    <property type="entry name" value="P-loop_NTPase"/>
</dbReference>
<dbReference type="Gene3D" id="3.40.50.300">
    <property type="entry name" value="P-loop containing nucleotide triphosphate hydrolases"/>
    <property type="match status" value="1"/>
</dbReference>
<evidence type="ECO:0000313" key="3">
    <source>
        <dbReference type="Proteomes" id="UP000095192"/>
    </source>
</evidence>
<dbReference type="VEuPathDB" id="ToxoDB:LOC34624027"/>
<dbReference type="GO" id="GO:0005525">
    <property type="term" value="F:GTP binding"/>
    <property type="evidence" value="ECO:0007669"/>
    <property type="project" value="InterPro"/>
</dbReference>
<dbReference type="PANTHER" id="PTHR11702:SF31">
    <property type="entry name" value="MITOCHONDRIAL RIBOSOME-ASSOCIATED GTPASE 2"/>
    <property type="match status" value="1"/>
</dbReference>
<dbReference type="InterPro" id="IPR006073">
    <property type="entry name" value="GTP-bd"/>
</dbReference>
<organism evidence="2 3">
    <name type="scientific">Cyclospora cayetanensis</name>
    <dbReference type="NCBI Taxonomy" id="88456"/>
    <lineage>
        <taxon>Eukaryota</taxon>
        <taxon>Sar</taxon>
        <taxon>Alveolata</taxon>
        <taxon>Apicomplexa</taxon>
        <taxon>Conoidasida</taxon>
        <taxon>Coccidia</taxon>
        <taxon>Eucoccidiorida</taxon>
        <taxon>Eimeriorina</taxon>
        <taxon>Eimeriidae</taxon>
        <taxon>Cyclospora</taxon>
    </lineage>
</organism>
<dbReference type="Gene3D" id="2.70.210.12">
    <property type="entry name" value="GTP1/OBG domain"/>
    <property type="match status" value="1"/>
</dbReference>
<dbReference type="InterPro" id="IPR036726">
    <property type="entry name" value="GTP1_OBG_dom_sf"/>
</dbReference>
<evidence type="ECO:0000259" key="1">
    <source>
        <dbReference type="Pfam" id="PF01926"/>
    </source>
</evidence>
<sequence length="205" mass="21409">MEYSWRLEGSMASVQAQQRQQQVQTSNSKADPQLPFATFSGSKLRVDAGVLQEREPSGMTVCFVLRSRALGTGPGYGGHGGSVVLRCSNSVSCFFTVQQLIAAAAGGDAQATSRGLHAPDTIVKGGERIFLELELRLKNDVGIVGESAVGKTSLVSALTSYQSRIGPGGFQTRRPHLAALRWGRSNVGLCVGALGGGEGGTIATV</sequence>
<dbReference type="VEuPathDB" id="ToxoDB:cyc_08261"/>
<evidence type="ECO:0000313" key="2">
    <source>
        <dbReference type="EMBL" id="OEH74880.1"/>
    </source>
</evidence>
<dbReference type="EMBL" id="JROU02001893">
    <property type="protein sequence ID" value="OEH74880.1"/>
    <property type="molecule type" value="Genomic_DNA"/>
</dbReference>
<feature type="domain" description="G" evidence="1">
    <location>
        <begin position="140"/>
        <end position="186"/>
    </location>
</feature>
<protein>
    <submittedName>
        <fullName evidence="2">GTP-binding protein</fullName>
    </submittedName>
</protein>
<dbReference type="PANTHER" id="PTHR11702">
    <property type="entry name" value="DEVELOPMENTALLY REGULATED GTP-BINDING PROTEIN-RELATED"/>
    <property type="match status" value="1"/>
</dbReference>
<dbReference type="InParanoid" id="A0A1D3CUK1"/>
<dbReference type="Proteomes" id="UP000095192">
    <property type="component" value="Unassembled WGS sequence"/>
</dbReference>
<name>A0A1D3CUK1_9EIME</name>